<accession>A0A076KZA8</accession>
<evidence type="ECO:0000313" key="2">
    <source>
        <dbReference type="EMBL" id="AII97682.1"/>
    </source>
</evidence>
<protein>
    <submittedName>
        <fullName evidence="2">BLTX294</fullName>
    </submittedName>
</protein>
<dbReference type="AlphaFoldDB" id="A0A076KZA8"/>
<feature type="signal peptide" evidence="1">
    <location>
        <begin position="1"/>
        <end position="19"/>
    </location>
</feature>
<feature type="chain" id="PRO_5001714350" evidence="1">
    <location>
        <begin position="20"/>
        <end position="45"/>
    </location>
</feature>
<proteinExistence type="evidence at transcript level"/>
<evidence type="ECO:0000256" key="1">
    <source>
        <dbReference type="SAM" id="SignalP"/>
    </source>
</evidence>
<dbReference type="EMBL" id="KF433358">
    <property type="protein sequence ID" value="AII97682.1"/>
    <property type="molecule type" value="mRNA"/>
</dbReference>
<organism evidence="2">
    <name type="scientific">Nephila pilipes</name>
    <name type="common">Giant wood spider</name>
    <name type="synonym">Nephila maculata</name>
    <dbReference type="NCBI Taxonomy" id="299642"/>
    <lineage>
        <taxon>Eukaryota</taxon>
        <taxon>Metazoa</taxon>
        <taxon>Ecdysozoa</taxon>
        <taxon>Arthropoda</taxon>
        <taxon>Chelicerata</taxon>
        <taxon>Arachnida</taxon>
        <taxon>Araneae</taxon>
        <taxon>Araneomorphae</taxon>
        <taxon>Entelegynae</taxon>
        <taxon>Araneoidea</taxon>
        <taxon>Nephilidae</taxon>
        <taxon>Nephila</taxon>
    </lineage>
</organism>
<name>A0A076KZA8_NEPPI</name>
<reference evidence="2" key="1">
    <citation type="submission" date="2013-07" db="EMBL/GenBank/DDBJ databases">
        <title>Nephila pilipes venom gland.</title>
        <authorList>
            <person name="Huo L.J."/>
        </authorList>
    </citation>
    <scope>NUCLEOTIDE SEQUENCE</scope>
    <source>
        <tissue evidence="2">Venom gland</tissue>
    </source>
</reference>
<sequence>MGLLCIFLIVSCLASVISSDNLPFNQEELNAVREKLDKLHCWKHF</sequence>
<keyword evidence="1" id="KW-0732">Signal</keyword>